<dbReference type="EnsemblMetazoa" id="G34550.1">
    <property type="protein sequence ID" value="G34550.1:cds"/>
    <property type="gene ID" value="G34550"/>
</dbReference>
<dbReference type="PANTHER" id="PTHR21131:SF0">
    <property type="entry name" value="GEO10195P1-RELATED"/>
    <property type="match status" value="1"/>
</dbReference>
<dbReference type="InterPro" id="IPR036058">
    <property type="entry name" value="Kazal_dom_sf"/>
</dbReference>
<dbReference type="InterPro" id="IPR053265">
    <property type="entry name" value="Serpin"/>
</dbReference>
<dbReference type="PROSITE" id="PS51465">
    <property type="entry name" value="KAZAL_2"/>
    <property type="match status" value="3"/>
</dbReference>
<reference evidence="3" key="1">
    <citation type="submission" date="2022-08" db="UniProtKB">
        <authorList>
            <consortium name="EnsemblMetazoa"/>
        </authorList>
    </citation>
    <scope>IDENTIFICATION</scope>
    <source>
        <strain evidence="3">05x7-T-G4-1.051#20</strain>
    </source>
</reference>
<evidence type="ECO:0000259" key="2">
    <source>
        <dbReference type="PROSITE" id="PS51465"/>
    </source>
</evidence>
<feature type="domain" description="Kazal-like" evidence="2">
    <location>
        <begin position="180"/>
        <end position="215"/>
    </location>
</feature>
<dbReference type="SMART" id="SM00280">
    <property type="entry name" value="KAZAL"/>
    <property type="match status" value="4"/>
</dbReference>
<dbReference type="Gene3D" id="3.30.60.30">
    <property type="match status" value="4"/>
</dbReference>
<sequence length="273" mass="30074">MLFRFLKYVNLCVLFMTSLGTTNSQDFQTVGPLCLYTCTGNDCPHGYLPVGCPRCQCAPDPCVLTQCPTGFSCSSIPTDCGYPRCPHKAICRQNVTLGEQPCGCRSDFSPVCGADGKTYPNDCVRYCLRVIKAYDGSCHCKCFRHYDPVCGADGQTYTSKCSLQCRDKVMKTDHACPCRCPLTENTVCGVDGQTYINPCVLNCAGVMMRQRGSCECLMMCNSVPRPVCGSDSVTYRNDCYRHCAGVKLAFRGSCTQLKRAQKGGTQPRLNRQR</sequence>
<protein>
    <recommendedName>
        <fullName evidence="2">Kazal-like domain-containing protein</fullName>
    </recommendedName>
</protein>
<dbReference type="SUPFAM" id="SSF100895">
    <property type="entry name" value="Kazal-type serine protease inhibitors"/>
    <property type="match status" value="4"/>
</dbReference>
<evidence type="ECO:0000313" key="3">
    <source>
        <dbReference type="EnsemblMetazoa" id="G34550.1:cds"/>
    </source>
</evidence>
<feature type="domain" description="Kazal-like" evidence="2">
    <location>
        <begin position="216"/>
        <end position="256"/>
    </location>
</feature>
<feature type="chain" id="PRO_5036497402" description="Kazal-like domain-containing protein" evidence="1">
    <location>
        <begin position="25"/>
        <end position="273"/>
    </location>
</feature>
<keyword evidence="4" id="KW-1185">Reference proteome</keyword>
<evidence type="ECO:0000256" key="1">
    <source>
        <dbReference type="SAM" id="SignalP"/>
    </source>
</evidence>
<evidence type="ECO:0000313" key="4">
    <source>
        <dbReference type="Proteomes" id="UP000005408"/>
    </source>
</evidence>
<dbReference type="CDD" id="cd00104">
    <property type="entry name" value="KAZAL_FS"/>
    <property type="match status" value="2"/>
</dbReference>
<dbReference type="PROSITE" id="PS00282">
    <property type="entry name" value="KAZAL_1"/>
    <property type="match status" value="2"/>
</dbReference>
<dbReference type="Pfam" id="PF00050">
    <property type="entry name" value="Kazal_1"/>
    <property type="match status" value="2"/>
</dbReference>
<feature type="domain" description="Kazal-like" evidence="2">
    <location>
        <begin position="117"/>
        <end position="179"/>
    </location>
</feature>
<dbReference type="InterPro" id="IPR002350">
    <property type="entry name" value="Kazal_dom"/>
</dbReference>
<feature type="signal peptide" evidence="1">
    <location>
        <begin position="1"/>
        <end position="24"/>
    </location>
</feature>
<accession>A0A8W8MQ66</accession>
<dbReference type="Pfam" id="PF07648">
    <property type="entry name" value="Kazal_2"/>
    <property type="match status" value="2"/>
</dbReference>
<name>A0A8W8MQ66_MAGGI</name>
<proteinExistence type="predicted"/>
<organism evidence="3 4">
    <name type="scientific">Magallana gigas</name>
    <name type="common">Pacific oyster</name>
    <name type="synonym">Crassostrea gigas</name>
    <dbReference type="NCBI Taxonomy" id="29159"/>
    <lineage>
        <taxon>Eukaryota</taxon>
        <taxon>Metazoa</taxon>
        <taxon>Spiralia</taxon>
        <taxon>Lophotrochozoa</taxon>
        <taxon>Mollusca</taxon>
        <taxon>Bivalvia</taxon>
        <taxon>Autobranchia</taxon>
        <taxon>Pteriomorphia</taxon>
        <taxon>Ostreida</taxon>
        <taxon>Ostreoidea</taxon>
        <taxon>Ostreidae</taxon>
        <taxon>Magallana</taxon>
    </lineage>
</organism>
<dbReference type="AlphaFoldDB" id="A0A8W8MQ66"/>
<keyword evidence="1" id="KW-0732">Signal</keyword>
<dbReference type="Proteomes" id="UP000005408">
    <property type="component" value="Unassembled WGS sequence"/>
</dbReference>
<dbReference type="PANTHER" id="PTHR21131">
    <property type="entry name" value="SERINE-TYPE ENDOPEPTIDASE INHIBITOR"/>
    <property type="match status" value="1"/>
</dbReference>